<feature type="compositionally biased region" description="Basic and acidic residues" evidence="2">
    <location>
        <begin position="71"/>
        <end position="84"/>
    </location>
</feature>
<evidence type="ECO:0000313" key="4">
    <source>
        <dbReference type="EMBL" id="PKS11759.1"/>
    </source>
</evidence>
<dbReference type="STRING" id="41688.A0A2N3NH21"/>
<dbReference type="Proteomes" id="UP000233524">
    <property type="component" value="Unassembled WGS sequence"/>
</dbReference>
<feature type="region of interest" description="Disordered" evidence="2">
    <location>
        <begin position="202"/>
        <end position="272"/>
    </location>
</feature>
<dbReference type="OrthoDB" id="4222821at2759"/>
<proteinExistence type="predicted"/>
<dbReference type="PROSITE" id="PS50048">
    <property type="entry name" value="ZN2_CY6_FUNGAL_2"/>
    <property type="match status" value="1"/>
</dbReference>
<feature type="compositionally biased region" description="Low complexity" evidence="2">
    <location>
        <begin position="224"/>
        <end position="239"/>
    </location>
</feature>
<dbReference type="GO" id="GO:0000981">
    <property type="term" value="F:DNA-binding transcription factor activity, RNA polymerase II-specific"/>
    <property type="evidence" value="ECO:0007669"/>
    <property type="project" value="InterPro"/>
</dbReference>
<name>A0A2N3NH21_9PEZI</name>
<evidence type="ECO:0000256" key="1">
    <source>
        <dbReference type="ARBA" id="ARBA00023242"/>
    </source>
</evidence>
<reference evidence="4 5" key="1">
    <citation type="journal article" date="2017" name="G3 (Bethesda)">
        <title>First Draft Genome Sequence of the Pathogenic Fungus Lomentospora prolificans (Formerly Scedosporium prolificans).</title>
        <authorList>
            <person name="Luo R."/>
            <person name="Zimin A."/>
            <person name="Workman R."/>
            <person name="Fan Y."/>
            <person name="Pertea G."/>
            <person name="Grossman N."/>
            <person name="Wear M.P."/>
            <person name="Jia B."/>
            <person name="Miller H."/>
            <person name="Casadevall A."/>
            <person name="Timp W."/>
            <person name="Zhang S.X."/>
            <person name="Salzberg S.L."/>
        </authorList>
    </citation>
    <scope>NUCLEOTIDE SEQUENCE [LARGE SCALE GENOMIC DNA]</scope>
    <source>
        <strain evidence="4 5">JHH-5317</strain>
    </source>
</reference>
<dbReference type="InterPro" id="IPR036864">
    <property type="entry name" value="Zn2-C6_fun-type_DNA-bd_sf"/>
</dbReference>
<evidence type="ECO:0000256" key="2">
    <source>
        <dbReference type="SAM" id="MobiDB-lite"/>
    </source>
</evidence>
<comment type="caution">
    <text evidence="4">The sequence shown here is derived from an EMBL/GenBank/DDBJ whole genome shotgun (WGS) entry which is preliminary data.</text>
</comment>
<sequence length="557" mass="61081">MVANPSTGSAVRSRRSACDRCRAYKLRCQRDEQPNEPCDRCLKAHLVCTTTFDQSSQRPSLGGQLQNGNERGARMENNAAREPRLPSQEWPNSPPEQPIRRDSGYNSRLPSAILPSPAQGEFTREAVAPSSVEDMRRNPVNRPIISPTRRSAAETGDAMPLDQESLDIDGMDFSMPDMAFDSNDLSLLIVDYPVDHNKALSRTMERRQGDGEEAGRGFSYEDFSTTGPTSSSIPSWPTTHAGFSEGSTESRRDQEAEAAPSVAEEQQDPTNSHKDLLKLSLELMEDQQIMDMQAPWPPKPPITPNPLRCSSSIQQQPVNRMLDQASRFWDILKCLSAASDAPKPHPGARYENDANNHANGSSNGSRQGSIRPRSADTGYLANGDIDSSSLLSSAPLPPAKGPDPLLIVNLVTTYVCLLRTCRAVFARLYHALLMAPTSEVNSLISLPGLQFGNFPLENNLAIQVRVLIELTSGMLLRISNALGINPASVIGGSSSPRPSEDPEHRLPFLSDPVAISIREIILSQEMMQSGTQNGEPPPLVRIIKNIQTLLERRYISI</sequence>
<dbReference type="EMBL" id="NLAX01000005">
    <property type="protein sequence ID" value="PKS11759.1"/>
    <property type="molecule type" value="Genomic_DNA"/>
</dbReference>
<feature type="region of interest" description="Disordered" evidence="2">
    <location>
        <begin position="52"/>
        <end position="130"/>
    </location>
</feature>
<evidence type="ECO:0000259" key="3">
    <source>
        <dbReference type="PROSITE" id="PS50048"/>
    </source>
</evidence>
<dbReference type="AlphaFoldDB" id="A0A2N3NH21"/>
<accession>A0A2N3NH21</accession>
<dbReference type="Pfam" id="PF00172">
    <property type="entry name" value="Zn_clus"/>
    <property type="match status" value="1"/>
</dbReference>
<keyword evidence="1" id="KW-0539">Nucleus</keyword>
<dbReference type="SUPFAM" id="SSF57701">
    <property type="entry name" value="Zn2/Cys6 DNA-binding domain"/>
    <property type="match status" value="1"/>
</dbReference>
<dbReference type="InParanoid" id="A0A2N3NH21"/>
<protein>
    <recommendedName>
        <fullName evidence="3">Zn(2)-C6 fungal-type domain-containing protein</fullName>
    </recommendedName>
</protein>
<dbReference type="Gene3D" id="4.10.240.10">
    <property type="entry name" value="Zn(2)-C6 fungal-type DNA-binding domain"/>
    <property type="match status" value="1"/>
</dbReference>
<dbReference type="GO" id="GO:0008270">
    <property type="term" value="F:zinc ion binding"/>
    <property type="evidence" value="ECO:0007669"/>
    <property type="project" value="InterPro"/>
</dbReference>
<feature type="compositionally biased region" description="Low complexity" evidence="2">
    <location>
        <begin position="355"/>
        <end position="365"/>
    </location>
</feature>
<feature type="domain" description="Zn(2)-C6 fungal-type" evidence="3">
    <location>
        <begin position="17"/>
        <end position="50"/>
    </location>
</feature>
<organism evidence="4 5">
    <name type="scientific">Lomentospora prolificans</name>
    <dbReference type="NCBI Taxonomy" id="41688"/>
    <lineage>
        <taxon>Eukaryota</taxon>
        <taxon>Fungi</taxon>
        <taxon>Dikarya</taxon>
        <taxon>Ascomycota</taxon>
        <taxon>Pezizomycotina</taxon>
        <taxon>Sordariomycetes</taxon>
        <taxon>Hypocreomycetidae</taxon>
        <taxon>Microascales</taxon>
        <taxon>Microascaceae</taxon>
        <taxon>Lomentospora</taxon>
    </lineage>
</organism>
<dbReference type="CDD" id="cd00067">
    <property type="entry name" value="GAL4"/>
    <property type="match status" value="1"/>
</dbReference>
<feature type="compositionally biased region" description="Basic and acidic residues" evidence="2">
    <location>
        <begin position="202"/>
        <end position="215"/>
    </location>
</feature>
<dbReference type="InterPro" id="IPR001138">
    <property type="entry name" value="Zn2Cys6_DnaBD"/>
</dbReference>
<keyword evidence="5" id="KW-1185">Reference proteome</keyword>
<evidence type="ECO:0000313" key="5">
    <source>
        <dbReference type="Proteomes" id="UP000233524"/>
    </source>
</evidence>
<gene>
    <name evidence="4" type="ORF">jhhlp_001748</name>
</gene>
<dbReference type="PROSITE" id="PS00463">
    <property type="entry name" value="ZN2_CY6_FUNGAL_1"/>
    <property type="match status" value="1"/>
</dbReference>
<feature type="region of interest" description="Disordered" evidence="2">
    <location>
        <begin position="340"/>
        <end position="377"/>
    </location>
</feature>
<feature type="compositionally biased region" description="Polar residues" evidence="2">
    <location>
        <begin position="52"/>
        <end position="69"/>
    </location>
</feature>
<dbReference type="VEuPathDB" id="FungiDB:jhhlp_001748"/>